<dbReference type="EMBL" id="CALNXI010000401">
    <property type="protein sequence ID" value="CAH3026364.1"/>
    <property type="molecule type" value="Genomic_DNA"/>
</dbReference>
<dbReference type="SUPFAM" id="SSF57850">
    <property type="entry name" value="RING/U-box"/>
    <property type="match status" value="1"/>
</dbReference>
<reference evidence="7 8" key="1">
    <citation type="submission" date="2022-05" db="EMBL/GenBank/DDBJ databases">
        <authorList>
            <consortium name="Genoscope - CEA"/>
            <person name="William W."/>
        </authorList>
    </citation>
    <scope>NUCLEOTIDE SEQUENCE [LARGE SCALE GENOMIC DNA]</scope>
</reference>
<evidence type="ECO:0000256" key="3">
    <source>
        <dbReference type="ARBA" id="ARBA00022833"/>
    </source>
</evidence>
<comment type="caution">
    <text evidence="7">The sequence shown here is derived from an EMBL/GenBank/DDBJ whole genome shotgun (WGS) entry which is preliminary data.</text>
</comment>
<name>A0ABN8M9Q0_9CNID</name>
<keyword evidence="5" id="KW-1133">Transmembrane helix</keyword>
<dbReference type="Pfam" id="PF13639">
    <property type="entry name" value="zf-RING_2"/>
    <property type="match status" value="1"/>
</dbReference>
<sequence>MSGMDFNVSDPILFLLPILFIGFLIVGLCFAFCCYLLRTSDEPQHDLESSRRVHYEGLKKTNYKKKWLKKVSLKSDTCAICLDDFRNKEEISICRCGHAYHHKCIMKWMEIKETCPICQRNCRHGGASADGERTPLLLDV</sequence>
<keyword evidence="8" id="KW-1185">Reference proteome</keyword>
<dbReference type="InterPro" id="IPR052788">
    <property type="entry name" value="RING-type_E3_ligase_ATL"/>
</dbReference>
<dbReference type="SMART" id="SM00744">
    <property type="entry name" value="RINGv"/>
    <property type="match status" value="1"/>
</dbReference>
<keyword evidence="1" id="KW-0479">Metal-binding</keyword>
<evidence type="ECO:0000256" key="2">
    <source>
        <dbReference type="ARBA" id="ARBA00022771"/>
    </source>
</evidence>
<dbReference type="Gene3D" id="3.30.40.10">
    <property type="entry name" value="Zinc/RING finger domain, C3HC4 (zinc finger)"/>
    <property type="match status" value="1"/>
</dbReference>
<evidence type="ECO:0000313" key="7">
    <source>
        <dbReference type="EMBL" id="CAH3026364.1"/>
    </source>
</evidence>
<evidence type="ECO:0000256" key="1">
    <source>
        <dbReference type="ARBA" id="ARBA00022723"/>
    </source>
</evidence>
<evidence type="ECO:0000313" key="8">
    <source>
        <dbReference type="Proteomes" id="UP001159427"/>
    </source>
</evidence>
<evidence type="ECO:0000259" key="6">
    <source>
        <dbReference type="PROSITE" id="PS50089"/>
    </source>
</evidence>
<gene>
    <name evidence="7" type="ORF">PEVE_00028903</name>
</gene>
<accession>A0ABN8M9Q0</accession>
<dbReference type="CDD" id="cd16469">
    <property type="entry name" value="RING-H2_RNF24-like"/>
    <property type="match status" value="1"/>
</dbReference>
<proteinExistence type="predicted"/>
<dbReference type="Proteomes" id="UP001159427">
    <property type="component" value="Unassembled WGS sequence"/>
</dbReference>
<dbReference type="PROSITE" id="PS50089">
    <property type="entry name" value="ZF_RING_2"/>
    <property type="match status" value="1"/>
</dbReference>
<protein>
    <recommendedName>
        <fullName evidence="6">RING-type domain-containing protein</fullName>
    </recommendedName>
</protein>
<keyword evidence="2 4" id="KW-0863">Zinc-finger</keyword>
<keyword evidence="5" id="KW-0472">Membrane</keyword>
<evidence type="ECO:0000256" key="5">
    <source>
        <dbReference type="SAM" id="Phobius"/>
    </source>
</evidence>
<evidence type="ECO:0000256" key="4">
    <source>
        <dbReference type="PROSITE-ProRule" id="PRU00175"/>
    </source>
</evidence>
<dbReference type="InterPro" id="IPR011016">
    <property type="entry name" value="Znf_RING-CH"/>
</dbReference>
<dbReference type="InterPro" id="IPR001841">
    <property type="entry name" value="Znf_RING"/>
</dbReference>
<feature type="transmembrane region" description="Helical" evidence="5">
    <location>
        <begin position="12"/>
        <end position="37"/>
    </location>
</feature>
<keyword evidence="5" id="KW-0812">Transmembrane</keyword>
<organism evidence="7 8">
    <name type="scientific">Porites evermanni</name>
    <dbReference type="NCBI Taxonomy" id="104178"/>
    <lineage>
        <taxon>Eukaryota</taxon>
        <taxon>Metazoa</taxon>
        <taxon>Cnidaria</taxon>
        <taxon>Anthozoa</taxon>
        <taxon>Hexacorallia</taxon>
        <taxon>Scleractinia</taxon>
        <taxon>Fungiina</taxon>
        <taxon>Poritidae</taxon>
        <taxon>Porites</taxon>
    </lineage>
</organism>
<feature type="domain" description="RING-type" evidence="6">
    <location>
        <begin position="78"/>
        <end position="119"/>
    </location>
</feature>
<dbReference type="PANTHER" id="PTHR45798:SF97">
    <property type="entry name" value="ALCOHOL-SENSITIVE RING FINGER PROTEIN 1"/>
    <property type="match status" value="1"/>
</dbReference>
<dbReference type="PANTHER" id="PTHR45798">
    <property type="entry name" value="RING-H2 FINGER PROTEIN ATL61-RELATED-RELATED"/>
    <property type="match status" value="1"/>
</dbReference>
<keyword evidence="3" id="KW-0862">Zinc</keyword>
<dbReference type="InterPro" id="IPR013083">
    <property type="entry name" value="Znf_RING/FYVE/PHD"/>
</dbReference>
<dbReference type="SMART" id="SM00184">
    <property type="entry name" value="RING"/>
    <property type="match status" value="1"/>
</dbReference>